<dbReference type="GO" id="GO:0006487">
    <property type="term" value="P:protein N-linked glycosylation"/>
    <property type="evidence" value="ECO:0007669"/>
    <property type="project" value="TreeGrafter"/>
</dbReference>
<evidence type="ECO:0000313" key="7">
    <source>
        <dbReference type="Proteomes" id="UP000504618"/>
    </source>
</evidence>
<organism evidence="7 8">
    <name type="scientific">Temnothorax curvispinosus</name>
    <dbReference type="NCBI Taxonomy" id="300111"/>
    <lineage>
        <taxon>Eukaryota</taxon>
        <taxon>Metazoa</taxon>
        <taxon>Ecdysozoa</taxon>
        <taxon>Arthropoda</taxon>
        <taxon>Hexapoda</taxon>
        <taxon>Insecta</taxon>
        <taxon>Pterygota</taxon>
        <taxon>Neoptera</taxon>
        <taxon>Endopterygota</taxon>
        <taxon>Hymenoptera</taxon>
        <taxon>Apocrita</taxon>
        <taxon>Aculeata</taxon>
        <taxon>Formicoidea</taxon>
        <taxon>Formicidae</taxon>
        <taxon>Myrmicinae</taxon>
        <taxon>Temnothorax</taxon>
    </lineage>
</organism>
<dbReference type="Pfam" id="PF15924">
    <property type="entry name" value="ALG11_N"/>
    <property type="match status" value="1"/>
</dbReference>
<name>A0A6J1Q2V7_9HYME</name>
<dbReference type="AlphaFoldDB" id="A0A6J1Q2V7"/>
<keyword evidence="5" id="KW-0472">Membrane</keyword>
<comment type="subcellular location">
    <subcellularLocation>
        <location evidence="1">Endoplasmic reticulum membrane</location>
    </subcellularLocation>
</comment>
<protein>
    <submittedName>
        <fullName evidence="8">GDP-Man:Man(3)GlcNAc(2)-PP-Dol alpha-1,2-mannosyltransferase-like</fullName>
    </submittedName>
</protein>
<evidence type="ECO:0000256" key="3">
    <source>
        <dbReference type="ARBA" id="ARBA00022679"/>
    </source>
</evidence>
<dbReference type="GeneID" id="112457279"/>
<evidence type="ECO:0000256" key="1">
    <source>
        <dbReference type="ARBA" id="ARBA00004586"/>
    </source>
</evidence>
<dbReference type="PANTHER" id="PTHR45919">
    <property type="entry name" value="GDP-MAN:MAN(3)GLCNAC(2)-PP-DOL ALPHA-1,2-MANNOSYLTRANSFERASE"/>
    <property type="match status" value="1"/>
</dbReference>
<dbReference type="GO" id="GO:0004377">
    <property type="term" value="F:GDP-Man:Man(3)GlcNAc(2)-PP-Dol alpha-1,2-mannosyltransferase activity"/>
    <property type="evidence" value="ECO:0007669"/>
    <property type="project" value="InterPro"/>
</dbReference>
<dbReference type="GO" id="GO:0005789">
    <property type="term" value="C:endoplasmic reticulum membrane"/>
    <property type="evidence" value="ECO:0007669"/>
    <property type="project" value="UniProtKB-SubCell"/>
</dbReference>
<dbReference type="OrthoDB" id="7603542at2759"/>
<dbReference type="PANTHER" id="PTHR45919:SF1">
    <property type="entry name" value="GDP-MAN:MAN(3)GLCNAC(2)-PP-DOL ALPHA-1,2-MANNOSYLTRANSFERASE"/>
    <property type="match status" value="1"/>
</dbReference>
<reference evidence="8" key="1">
    <citation type="submission" date="2025-08" db="UniProtKB">
        <authorList>
            <consortium name="RefSeq"/>
        </authorList>
    </citation>
    <scope>IDENTIFICATION</scope>
    <source>
        <tissue evidence="8">Whole body</tissue>
    </source>
</reference>
<comment type="similarity">
    <text evidence="2">Belongs to the glycosyltransferase group 1 family. Glycosyltransferase 4 subfamily.</text>
</comment>
<keyword evidence="3" id="KW-0808">Transferase</keyword>
<dbReference type="Proteomes" id="UP000504618">
    <property type="component" value="Unplaced"/>
</dbReference>
<feature type="domain" description="ALG11 mannosyltransferase N-terminal" evidence="6">
    <location>
        <begin position="62"/>
        <end position="92"/>
    </location>
</feature>
<proteinExistence type="inferred from homology"/>
<evidence type="ECO:0000259" key="6">
    <source>
        <dbReference type="Pfam" id="PF15924"/>
    </source>
</evidence>
<accession>A0A6J1Q2V7</accession>
<evidence type="ECO:0000256" key="2">
    <source>
        <dbReference type="ARBA" id="ARBA00009481"/>
    </source>
</evidence>
<keyword evidence="5" id="KW-0812">Transmembrane</keyword>
<evidence type="ECO:0000313" key="8">
    <source>
        <dbReference type="RefSeq" id="XP_024875983.1"/>
    </source>
</evidence>
<evidence type="ECO:0000256" key="5">
    <source>
        <dbReference type="SAM" id="Phobius"/>
    </source>
</evidence>
<gene>
    <name evidence="8" type="primary">LOC112457279</name>
</gene>
<dbReference type="InterPro" id="IPR038013">
    <property type="entry name" value="ALG11"/>
</dbReference>
<keyword evidence="4" id="KW-0256">Endoplasmic reticulum</keyword>
<feature type="transmembrane region" description="Helical" evidence="5">
    <location>
        <begin position="20"/>
        <end position="43"/>
    </location>
</feature>
<evidence type="ECO:0000256" key="4">
    <source>
        <dbReference type="ARBA" id="ARBA00022824"/>
    </source>
</evidence>
<dbReference type="RefSeq" id="XP_024875983.1">
    <property type="nucleotide sequence ID" value="XM_025020215.1"/>
</dbReference>
<keyword evidence="5" id="KW-1133">Transmembrane helix</keyword>
<dbReference type="InterPro" id="IPR031814">
    <property type="entry name" value="ALG11_N"/>
</dbReference>
<keyword evidence="7" id="KW-1185">Reference proteome</keyword>
<sequence>MIAIFYLLMTPIKILFVNMQLLILALQVLLVLVLVFVLLPIILTRLRKVYSKRREERQQTRTVLGIFHPYCNAGGGGERVLWAAVQAIQNKYVSK</sequence>